<dbReference type="Pfam" id="PF02586">
    <property type="entry name" value="SRAP"/>
    <property type="match status" value="1"/>
</dbReference>
<keyword evidence="10" id="KW-1185">Reference proteome</keyword>
<keyword evidence="4 8" id="KW-0378">Hydrolase</keyword>
<sequence length="290" mass="31196">MCGRFSLFSDPAQLAVELDALDEATSPPAGLFPDSGPRSPRYNIAPTTTISVLALDVPREQYADGAASAAASDAANEATSASATDAASGADPVVRRVMRAMRWGLVPSWARDDKKLPNLFNARVETAFEKPSFRSAVKRRHCVIPMDGWYEWVPGEPASPGGKAGPKQPFHMAMPGDEGLLMAGLWEARRDPQDESVTQLSCTILTTEALGPLRQVHDRMPLPVSPDILADWLDPQTIGDPRALVDGAGFDLAQWAETVKITPVSRAVSSVRNDGPELIRPVDPNEGTLF</sequence>
<keyword evidence="3" id="KW-0227">DNA damage</keyword>
<organism evidence="9 10">
    <name type="scientific">Dietzia aerolata</name>
    <dbReference type="NCBI Taxonomy" id="595984"/>
    <lineage>
        <taxon>Bacteria</taxon>
        <taxon>Bacillati</taxon>
        <taxon>Actinomycetota</taxon>
        <taxon>Actinomycetes</taxon>
        <taxon>Mycobacteriales</taxon>
        <taxon>Dietziaceae</taxon>
        <taxon>Dietzia</taxon>
    </lineage>
</organism>
<dbReference type="Gene3D" id="3.90.1680.10">
    <property type="entry name" value="SOS response associated peptidase-like"/>
    <property type="match status" value="1"/>
</dbReference>
<dbReference type="PANTHER" id="PTHR13604">
    <property type="entry name" value="DC12-RELATED"/>
    <property type="match status" value="1"/>
</dbReference>
<name>A0ABV5JKZ3_9ACTN</name>
<evidence type="ECO:0000313" key="9">
    <source>
        <dbReference type="EMBL" id="MFB9258381.1"/>
    </source>
</evidence>
<gene>
    <name evidence="9" type="ORF">ACFFVD_01010</name>
</gene>
<dbReference type="EC" id="3.4.-.-" evidence="8"/>
<dbReference type="PANTHER" id="PTHR13604:SF0">
    <property type="entry name" value="ABASIC SITE PROCESSING PROTEIN HMCES"/>
    <property type="match status" value="1"/>
</dbReference>
<keyword evidence="5" id="KW-0190">Covalent protein-DNA linkage</keyword>
<accession>A0ABV5JKZ3</accession>
<dbReference type="InterPro" id="IPR003738">
    <property type="entry name" value="SRAP"/>
</dbReference>
<dbReference type="GO" id="GO:0016787">
    <property type="term" value="F:hydrolase activity"/>
    <property type="evidence" value="ECO:0007669"/>
    <property type="project" value="UniProtKB-KW"/>
</dbReference>
<evidence type="ECO:0000313" key="10">
    <source>
        <dbReference type="Proteomes" id="UP001589700"/>
    </source>
</evidence>
<evidence type="ECO:0000256" key="2">
    <source>
        <dbReference type="ARBA" id="ARBA00022670"/>
    </source>
</evidence>
<proteinExistence type="inferred from homology"/>
<dbReference type="Proteomes" id="UP001589700">
    <property type="component" value="Unassembled WGS sequence"/>
</dbReference>
<evidence type="ECO:0000256" key="8">
    <source>
        <dbReference type="RuleBase" id="RU364100"/>
    </source>
</evidence>
<evidence type="ECO:0000256" key="5">
    <source>
        <dbReference type="ARBA" id="ARBA00023124"/>
    </source>
</evidence>
<keyword evidence="2 8" id="KW-0645">Protease</keyword>
<evidence type="ECO:0000256" key="3">
    <source>
        <dbReference type="ARBA" id="ARBA00022763"/>
    </source>
</evidence>
<reference evidence="9 10" key="1">
    <citation type="submission" date="2024-09" db="EMBL/GenBank/DDBJ databases">
        <authorList>
            <person name="Sun Q."/>
            <person name="Mori K."/>
        </authorList>
    </citation>
    <scope>NUCLEOTIDE SEQUENCE [LARGE SCALE GENOMIC DNA]</scope>
    <source>
        <strain evidence="9 10">CCM 7659</strain>
    </source>
</reference>
<comment type="similarity">
    <text evidence="1 8">Belongs to the SOS response-associated peptidase family.</text>
</comment>
<keyword evidence="6" id="KW-0238">DNA-binding</keyword>
<evidence type="ECO:0000256" key="6">
    <source>
        <dbReference type="ARBA" id="ARBA00023125"/>
    </source>
</evidence>
<evidence type="ECO:0000256" key="7">
    <source>
        <dbReference type="ARBA" id="ARBA00023239"/>
    </source>
</evidence>
<protein>
    <recommendedName>
        <fullName evidence="8">Abasic site processing protein</fullName>
        <ecNumber evidence="8">3.4.-.-</ecNumber>
    </recommendedName>
</protein>
<dbReference type="EMBL" id="JBHMDY010000001">
    <property type="protein sequence ID" value="MFB9258381.1"/>
    <property type="molecule type" value="Genomic_DNA"/>
</dbReference>
<keyword evidence="7" id="KW-0456">Lyase</keyword>
<dbReference type="SUPFAM" id="SSF143081">
    <property type="entry name" value="BB1717-like"/>
    <property type="match status" value="1"/>
</dbReference>
<comment type="caution">
    <text evidence="9">The sequence shown here is derived from an EMBL/GenBank/DDBJ whole genome shotgun (WGS) entry which is preliminary data.</text>
</comment>
<dbReference type="RefSeq" id="WP_380022809.1">
    <property type="nucleotide sequence ID" value="NZ_JBHMDY010000001.1"/>
</dbReference>
<dbReference type="InterPro" id="IPR036590">
    <property type="entry name" value="SRAP-like"/>
</dbReference>
<evidence type="ECO:0000256" key="4">
    <source>
        <dbReference type="ARBA" id="ARBA00022801"/>
    </source>
</evidence>
<evidence type="ECO:0000256" key="1">
    <source>
        <dbReference type="ARBA" id="ARBA00008136"/>
    </source>
</evidence>